<comment type="caution">
    <text evidence="1">The sequence shown here is derived from an EMBL/GenBank/DDBJ whole genome shotgun (WGS) entry which is preliminary data.</text>
</comment>
<accession>A0A0F9MS60</accession>
<sequence length="129" mass="14265">MSLTREESKVHDNRIRAEVLAACMQMTEDWGGTCGPSSKLSVEEFAKKYGSYDCLVHALQNLKPDVADLKALLEEARREAHKEGHGCKSSLQAREGRIQKVYDCGGCEPVGLEKARAILNTDISVKTEK</sequence>
<dbReference type="AlphaFoldDB" id="A0A0F9MS60"/>
<dbReference type="EMBL" id="LAZR01009533">
    <property type="protein sequence ID" value="KKM72062.1"/>
    <property type="molecule type" value="Genomic_DNA"/>
</dbReference>
<proteinExistence type="predicted"/>
<evidence type="ECO:0000313" key="1">
    <source>
        <dbReference type="EMBL" id="KKM72062.1"/>
    </source>
</evidence>
<reference evidence="1" key="1">
    <citation type="journal article" date="2015" name="Nature">
        <title>Complex archaea that bridge the gap between prokaryotes and eukaryotes.</title>
        <authorList>
            <person name="Spang A."/>
            <person name="Saw J.H."/>
            <person name="Jorgensen S.L."/>
            <person name="Zaremba-Niedzwiedzka K."/>
            <person name="Martijn J."/>
            <person name="Lind A.E."/>
            <person name="van Eijk R."/>
            <person name="Schleper C."/>
            <person name="Guy L."/>
            <person name="Ettema T.J."/>
        </authorList>
    </citation>
    <scope>NUCLEOTIDE SEQUENCE</scope>
</reference>
<organism evidence="1">
    <name type="scientific">marine sediment metagenome</name>
    <dbReference type="NCBI Taxonomy" id="412755"/>
    <lineage>
        <taxon>unclassified sequences</taxon>
        <taxon>metagenomes</taxon>
        <taxon>ecological metagenomes</taxon>
    </lineage>
</organism>
<gene>
    <name evidence="1" type="ORF">LCGC14_1424250</name>
</gene>
<protein>
    <submittedName>
        <fullName evidence="1">Uncharacterized protein</fullName>
    </submittedName>
</protein>
<name>A0A0F9MS60_9ZZZZ</name>